<dbReference type="GO" id="GO:0003972">
    <property type="term" value="F:RNA ligase (ATP) activity"/>
    <property type="evidence" value="ECO:0007669"/>
    <property type="project" value="InterPro"/>
</dbReference>
<organism evidence="3 4">
    <name type="scientific">Arabidopsis arenosa</name>
    <name type="common">Sand rock-cress</name>
    <name type="synonym">Cardaminopsis arenosa</name>
    <dbReference type="NCBI Taxonomy" id="38785"/>
    <lineage>
        <taxon>Eukaryota</taxon>
        <taxon>Viridiplantae</taxon>
        <taxon>Streptophyta</taxon>
        <taxon>Embryophyta</taxon>
        <taxon>Tracheophyta</taxon>
        <taxon>Spermatophyta</taxon>
        <taxon>Magnoliopsida</taxon>
        <taxon>eudicotyledons</taxon>
        <taxon>Gunneridae</taxon>
        <taxon>Pentapetalae</taxon>
        <taxon>rosids</taxon>
        <taxon>malvids</taxon>
        <taxon>Brassicales</taxon>
        <taxon>Brassicaceae</taxon>
        <taxon>Camelineae</taxon>
        <taxon>Arabidopsis</taxon>
    </lineage>
</organism>
<keyword evidence="1" id="KW-1133">Transmembrane helix</keyword>
<reference evidence="3" key="1">
    <citation type="submission" date="2021-01" db="EMBL/GenBank/DDBJ databases">
        <authorList>
            <person name="Bezrukov I."/>
        </authorList>
    </citation>
    <scope>NUCLEOTIDE SEQUENCE</scope>
</reference>
<feature type="transmembrane region" description="Helical" evidence="1">
    <location>
        <begin position="466"/>
        <end position="489"/>
    </location>
</feature>
<dbReference type="GO" id="GO:0006388">
    <property type="term" value="P:tRNA splicing, via endonucleolytic cleavage and ligation"/>
    <property type="evidence" value="ECO:0007669"/>
    <property type="project" value="InterPro"/>
</dbReference>
<gene>
    <name evidence="3" type="ORF">AARE701A_LOCUS20848</name>
</gene>
<evidence type="ECO:0000259" key="2">
    <source>
        <dbReference type="Pfam" id="PF25017"/>
    </source>
</evidence>
<evidence type="ECO:0000313" key="4">
    <source>
        <dbReference type="Proteomes" id="UP000682877"/>
    </source>
</evidence>
<dbReference type="InterPro" id="IPR056971">
    <property type="entry name" value="Znf-C2HC_3"/>
</dbReference>
<keyword evidence="1" id="KW-0472">Membrane</keyword>
<feature type="domain" description="C2HC zinc finger plants" evidence="2">
    <location>
        <begin position="767"/>
        <end position="811"/>
    </location>
</feature>
<dbReference type="InterPro" id="IPR038837">
    <property type="entry name" value="tRNA_ligase_1"/>
</dbReference>
<keyword evidence="4" id="KW-1185">Reference proteome</keyword>
<dbReference type="Proteomes" id="UP000682877">
    <property type="component" value="Chromosome 8"/>
</dbReference>
<evidence type="ECO:0000313" key="3">
    <source>
        <dbReference type="EMBL" id="CAE6226630.1"/>
    </source>
</evidence>
<evidence type="ECO:0000256" key="1">
    <source>
        <dbReference type="SAM" id="Phobius"/>
    </source>
</evidence>
<dbReference type="AlphaFoldDB" id="A0A8S2B140"/>
<accession>A0A8S2B140</accession>
<dbReference type="Pfam" id="PF25017">
    <property type="entry name" value="zf-C2HC_3"/>
    <property type="match status" value="1"/>
</dbReference>
<name>A0A8S2B140_ARAAE</name>
<keyword evidence="1" id="KW-0812">Transmembrane</keyword>
<dbReference type="PANTHER" id="PTHR35460">
    <property type="entry name" value="TRNA LIGASE 1"/>
    <property type="match status" value="1"/>
</dbReference>
<proteinExistence type="predicted"/>
<dbReference type="PANTHER" id="PTHR35460:SF1">
    <property type="entry name" value="TRNA LIGASE 1"/>
    <property type="match status" value="1"/>
</dbReference>
<sequence>MPNEISMLSPSGVLLLADGIDVTLMDKIPHKCYTAVGVFVLSRMFREAWGTKSLEKEAEFNDFLEGEILEGLVARIVSSQSARDMENVLRDHPPPPCDGANLDLGLSLREICAAHRSNEEQQMRALLRSVGPSFCPSEVDWFGDESHPKNADKSVITKFLQSQPADYSTSKLQCPFVWHMPSLWPLYRGFFVDINLFKSNKGRDLMALKSIENAVKDASENDGQREKDGLADGDVNLMIKLKFLTYKLRTFLIRNGLSILFKEGPAAYKTYYLRQMKIWGTSDGKQKELCKMLDEWATYIRRKCGNDQLSSSTYLSEAEPFLEQYAKRSPMNQILIGAAGNLVRTEDFLAIVDGDLDEEGDLLKKEGVTPATPEPAVKEAVQKDEGLIVFFPGIPGCAKSALCKELLNAPGGFADDRPVHTLMGDLVKGKYWPKVADERRKKPQSIMLADKNAPNEDVWRQVADLIYFHILCVLTSLNFNIILVFPYWIEDMCRRTRASAVPIVADSEGTDTNPYSLDALAVFMFRGKLDKESSNAGYVLLMFYHLYEGKNRSEFESELIERFGSLIKMPLLKSDMTPLPDPVKSVLEEGIDLFNLHNRRHGRLESTKGTYAAEWTKWEKQLRDTLVANSEYLNSIQMHYAMNSNHETEMMDTDSPETFMLDKPSTARDFLSAARRLVDQGEPSQALQAVVMAMRNQGGDEAVLQILNRTRELYKRRIQETASMDQLASIFAECAITEAQPLGHEPTTSKDLFGTKETVTADAQGISILEKSGRSQIMLDAFADGSSFICLQCGGLVSIHRRDEHYAYWCSNM</sequence>
<dbReference type="EMBL" id="LR999458">
    <property type="protein sequence ID" value="CAE6226630.1"/>
    <property type="molecule type" value="Genomic_DNA"/>
</dbReference>
<protein>
    <recommendedName>
        <fullName evidence="2">C2HC zinc finger plants domain-containing protein</fullName>
    </recommendedName>
</protein>